<dbReference type="SUPFAM" id="SSF55729">
    <property type="entry name" value="Acyl-CoA N-acyltransferases (Nat)"/>
    <property type="match status" value="1"/>
</dbReference>
<name>A0ABW3V5U8_9HYPH</name>
<comment type="caution">
    <text evidence="1">The sequence shown here is derived from an EMBL/GenBank/DDBJ whole genome shotgun (WGS) entry which is preliminary data.</text>
</comment>
<accession>A0ABW3V5U8</accession>
<reference evidence="2" key="1">
    <citation type="journal article" date="2019" name="Int. J. Syst. Evol. Microbiol.">
        <title>The Global Catalogue of Microorganisms (GCM) 10K type strain sequencing project: providing services to taxonomists for standard genome sequencing and annotation.</title>
        <authorList>
            <consortium name="The Broad Institute Genomics Platform"/>
            <consortium name="The Broad Institute Genome Sequencing Center for Infectious Disease"/>
            <person name="Wu L."/>
            <person name="Ma J."/>
        </authorList>
    </citation>
    <scope>NUCLEOTIDE SEQUENCE [LARGE SCALE GENOMIC DNA]</scope>
    <source>
        <strain evidence="2">CCUG 49584</strain>
    </source>
</reference>
<proteinExistence type="predicted"/>
<dbReference type="RefSeq" id="WP_374807181.1">
    <property type="nucleotide sequence ID" value="NZ_JBHEEF010000007.1"/>
</dbReference>
<keyword evidence="2" id="KW-1185">Reference proteome</keyword>
<dbReference type="InterPro" id="IPR016181">
    <property type="entry name" value="Acyl_CoA_acyltransferase"/>
</dbReference>
<dbReference type="EC" id="2.3.-.-" evidence="1"/>
<dbReference type="GO" id="GO:0016746">
    <property type="term" value="F:acyltransferase activity"/>
    <property type="evidence" value="ECO:0007669"/>
    <property type="project" value="UniProtKB-KW"/>
</dbReference>
<evidence type="ECO:0000313" key="2">
    <source>
        <dbReference type="Proteomes" id="UP001597263"/>
    </source>
</evidence>
<evidence type="ECO:0000313" key="1">
    <source>
        <dbReference type="EMBL" id="MFD1227416.1"/>
    </source>
</evidence>
<dbReference type="Proteomes" id="UP001597263">
    <property type="component" value="Unassembled WGS sequence"/>
</dbReference>
<keyword evidence="1" id="KW-0808">Transferase</keyword>
<organism evidence="1 2">
    <name type="scientific">Pseudochrobactrum kiredjianiae</name>
    <dbReference type="NCBI Taxonomy" id="386305"/>
    <lineage>
        <taxon>Bacteria</taxon>
        <taxon>Pseudomonadati</taxon>
        <taxon>Pseudomonadota</taxon>
        <taxon>Alphaproteobacteria</taxon>
        <taxon>Hyphomicrobiales</taxon>
        <taxon>Brucellaceae</taxon>
        <taxon>Pseudochrobactrum</taxon>
    </lineage>
</organism>
<protein>
    <submittedName>
        <fullName evidence="1">GNAT family N-acetyltransferase</fullName>
        <ecNumber evidence="1">2.3.-.-</ecNumber>
    </submittedName>
</protein>
<dbReference type="EMBL" id="JBHTMA010000034">
    <property type="protein sequence ID" value="MFD1227416.1"/>
    <property type="molecule type" value="Genomic_DNA"/>
</dbReference>
<dbReference type="Gene3D" id="3.40.630.30">
    <property type="match status" value="1"/>
</dbReference>
<keyword evidence="1" id="KW-0012">Acyltransferase</keyword>
<sequence length="239" mass="27349">MAPAFKSRTACGAGIEMSVIPLAKRPVTVPLPELKEEATVNNTYQPVYIESGTYIVRSLRTTDASEELLSWLNRADMLRGLNLKKIDFDLPQLRNFIASFDNYHHYILGIFDCPDNRLVGFYTIDVNRTHKTGSLTTGIGDTSERGRRTLWATIDAILDHFYAQRDIEKFTARILARNYAMLFNFKNNTRFTLEAHLKRECLAPDGKRVDLLVFASFKDTPPQTISRHALHHQERQSDD</sequence>
<gene>
    <name evidence="1" type="ORF">ACFQ35_09730</name>
</gene>